<keyword evidence="2" id="KW-1185">Reference proteome</keyword>
<dbReference type="Proteomes" id="UP000297716">
    <property type="component" value="Unassembled WGS sequence"/>
</dbReference>
<dbReference type="InterPro" id="IPR036412">
    <property type="entry name" value="HAD-like_sf"/>
</dbReference>
<reference evidence="1 2" key="1">
    <citation type="submission" date="2019-03" db="EMBL/GenBank/DDBJ databases">
        <title>Draft genome sequence of Xylaria hypoxylon DSM 108379, a ubiquitous saprotrophic-parasitic fungi on hardwood.</title>
        <authorList>
            <person name="Buettner E."/>
            <person name="Leonhardt S."/>
            <person name="Gebauer A.M."/>
            <person name="Liers C."/>
            <person name="Hofrichter M."/>
            <person name="Kellner H."/>
        </authorList>
    </citation>
    <scope>NUCLEOTIDE SEQUENCE [LARGE SCALE GENOMIC DNA]</scope>
    <source>
        <strain evidence="1 2">DSM 108379</strain>
    </source>
</reference>
<dbReference type="GO" id="GO:0050308">
    <property type="term" value="F:sugar-phosphatase activity"/>
    <property type="evidence" value="ECO:0007669"/>
    <property type="project" value="TreeGrafter"/>
</dbReference>
<dbReference type="EMBL" id="SKBN01000218">
    <property type="protein sequence ID" value="TGJ80487.1"/>
    <property type="molecule type" value="Genomic_DNA"/>
</dbReference>
<dbReference type="SUPFAM" id="SSF56784">
    <property type="entry name" value="HAD-like"/>
    <property type="match status" value="1"/>
</dbReference>
<dbReference type="STRING" id="37992.A0A4Z0YBQ1"/>
<dbReference type="OrthoDB" id="40579at2759"/>
<organism evidence="1 2">
    <name type="scientific">Xylaria hypoxylon</name>
    <dbReference type="NCBI Taxonomy" id="37992"/>
    <lineage>
        <taxon>Eukaryota</taxon>
        <taxon>Fungi</taxon>
        <taxon>Dikarya</taxon>
        <taxon>Ascomycota</taxon>
        <taxon>Pezizomycotina</taxon>
        <taxon>Sordariomycetes</taxon>
        <taxon>Xylariomycetidae</taxon>
        <taxon>Xylariales</taxon>
        <taxon>Xylariaceae</taxon>
        <taxon>Xylaria</taxon>
    </lineage>
</organism>
<protein>
    <submittedName>
        <fullName evidence="1">Uncharacterized protein</fullName>
    </submittedName>
</protein>
<dbReference type="AlphaFoldDB" id="A0A4Z0YBQ1"/>
<accession>A0A4Z0YBQ1</accession>
<dbReference type="Gene3D" id="3.40.50.1000">
    <property type="entry name" value="HAD superfamily/HAD-like"/>
    <property type="match status" value="1"/>
</dbReference>
<evidence type="ECO:0000313" key="2">
    <source>
        <dbReference type="Proteomes" id="UP000297716"/>
    </source>
</evidence>
<name>A0A4Z0YBQ1_9PEZI</name>
<dbReference type="NCBIfam" id="TIGR01509">
    <property type="entry name" value="HAD-SF-IA-v3"/>
    <property type="match status" value="1"/>
</dbReference>
<gene>
    <name evidence="1" type="ORF">E0Z10_g8275</name>
</gene>
<comment type="caution">
    <text evidence="1">The sequence shown here is derived from an EMBL/GenBank/DDBJ whole genome shotgun (WGS) entry which is preliminary data.</text>
</comment>
<dbReference type="InterPro" id="IPR051806">
    <property type="entry name" value="HAD-like_SPP"/>
</dbReference>
<dbReference type="Pfam" id="PF00702">
    <property type="entry name" value="Hydrolase"/>
    <property type="match status" value="1"/>
</dbReference>
<proteinExistence type="predicted"/>
<dbReference type="InterPro" id="IPR023214">
    <property type="entry name" value="HAD_sf"/>
</dbReference>
<dbReference type="PANTHER" id="PTHR43481">
    <property type="entry name" value="FRUCTOSE-1-PHOSPHATE PHOSPHATASE"/>
    <property type="match status" value="1"/>
</dbReference>
<dbReference type="InterPro" id="IPR006439">
    <property type="entry name" value="HAD-SF_hydro_IA"/>
</dbReference>
<sequence length="161" mass="17144">MEALLPQKYGNEAIEIPGARALLEQIIAANVPWAIVTSGSEPLVHGWLEVLKLPHPEHLVTAESVENGKPDPTCYKLGWSRLGLAAGAEVLVFEDSPAGIKAGKDAGCKVLGLLTSHTMEQVLAAEPDWVVVDLRSVKMVACGKDGQVTLQFSNALIAKVQ</sequence>
<evidence type="ECO:0000313" key="1">
    <source>
        <dbReference type="EMBL" id="TGJ80487.1"/>
    </source>
</evidence>
<dbReference type="PANTHER" id="PTHR43481:SF4">
    <property type="entry name" value="GLYCEROL-1-PHOSPHATE PHOSPHOHYDROLASE 1-RELATED"/>
    <property type="match status" value="1"/>
</dbReference>